<feature type="transmembrane region" description="Helical" evidence="8">
    <location>
        <begin position="197"/>
        <end position="214"/>
    </location>
</feature>
<feature type="domain" description="ABC transmembrane type-1" evidence="10">
    <location>
        <begin position="56"/>
        <end position="338"/>
    </location>
</feature>
<keyword evidence="3" id="KW-0547">Nucleotide-binding</keyword>
<keyword evidence="6 8" id="KW-0472">Membrane</keyword>
<dbReference type="EMBL" id="CP121689">
    <property type="protein sequence ID" value="WZL76418.1"/>
    <property type="molecule type" value="Genomic_DNA"/>
</dbReference>
<keyword evidence="4 11" id="KW-0067">ATP-binding</keyword>
<comment type="subcellular location">
    <subcellularLocation>
        <location evidence="1">Cell membrane</location>
        <topology evidence="1">Multi-pass membrane protein</topology>
    </subcellularLocation>
</comment>
<dbReference type="Gene3D" id="1.20.1560.10">
    <property type="entry name" value="ABC transporter type 1, transmembrane domain"/>
    <property type="match status" value="1"/>
</dbReference>
<reference evidence="11 12" key="1">
    <citation type="submission" date="2023-03" db="EMBL/GenBank/DDBJ databases">
        <title>Novel Species.</title>
        <authorList>
            <person name="Ma S."/>
        </authorList>
    </citation>
    <scope>NUCLEOTIDE SEQUENCE [LARGE SCALE GENOMIC DNA]</scope>
    <source>
        <strain evidence="11 12">B11</strain>
    </source>
</reference>
<evidence type="ECO:0000256" key="5">
    <source>
        <dbReference type="ARBA" id="ARBA00022989"/>
    </source>
</evidence>
<dbReference type="Gene3D" id="3.40.50.300">
    <property type="entry name" value="P-loop containing nucleotide triphosphate hydrolases"/>
    <property type="match status" value="1"/>
</dbReference>
<dbReference type="InterPro" id="IPR011527">
    <property type="entry name" value="ABC1_TM_dom"/>
</dbReference>
<dbReference type="InterPro" id="IPR036640">
    <property type="entry name" value="ABC1_TM_sf"/>
</dbReference>
<dbReference type="PANTHER" id="PTHR43394:SF1">
    <property type="entry name" value="ATP-BINDING CASSETTE SUB-FAMILY B MEMBER 10, MITOCHONDRIAL"/>
    <property type="match status" value="1"/>
</dbReference>
<feature type="domain" description="ABC transporter" evidence="9">
    <location>
        <begin position="372"/>
        <end position="606"/>
    </location>
</feature>
<feature type="transmembrane region" description="Helical" evidence="8">
    <location>
        <begin position="53"/>
        <end position="76"/>
    </location>
</feature>
<keyword evidence="5 8" id="KW-1133">Transmembrane helix</keyword>
<protein>
    <submittedName>
        <fullName evidence="11">ABC transporter ATP-binding protein</fullName>
    </submittedName>
</protein>
<evidence type="ECO:0000256" key="3">
    <source>
        <dbReference type="ARBA" id="ARBA00022741"/>
    </source>
</evidence>
<name>A0ABZ2YBN8_9BACT</name>
<sequence>MAFDHRKPDSTSSETRAVPGLGPGRHFAVVTSKPEDSLNALKRLWQYFQGYRWQLIVVFILVGFSSLLMLAGPYFIGKAIDEYIVPRDFRGLVRLLVFMGFVYLLSSLFYWLQGYLMVNVVQRGVARLRKDLFDTLQALPLRFFDTRPHGDLMSRLTNDVDNISNSLSNTITQMFSGIITILGAVVLMLWMSPELTAVSIAGIPLTLLVTRLVTRHTHRGFLAQQTILGNLNGIVEENISGLRVVKAFVREESEMERFEEANQALREAGVRAQIYAGVMGPFMNVINNLNLAIIAGVGGWFATREIVSIGTIASFIVYSRHFTRPLNELANQFNMLQSAVASAERIFRVIDESPEPPDAEEAVEFKEIRGEVEFRNVSFSYQRGVPVLKNVSFHVKPGQMVALVGPTGAGKTTIVNLLARFYEVDSGEILIDGVDIRKIKKESLRSLLGVVLQDTYLFSESVRENIRYGRLSATDEEVEEAARLANAEQFILGLPQGYDTILTDGGENLSQGQRQLLAIARVILKDPAILILDEATSNIDVLTEKHVQSAMLNLMRGRTSFVIAHRLSTIRSADLILVINQGEIVEQGTHQELLEKEGFYYRLYTSQFGLNSSISVPDS</sequence>
<organism evidence="11 12">
    <name type="scientific">Thermatribacter velox</name>
    <dbReference type="NCBI Taxonomy" id="3039681"/>
    <lineage>
        <taxon>Bacteria</taxon>
        <taxon>Pseudomonadati</taxon>
        <taxon>Atribacterota</taxon>
        <taxon>Atribacteria</taxon>
        <taxon>Atribacterales</taxon>
        <taxon>Thermatribacteraceae</taxon>
        <taxon>Thermatribacter</taxon>
    </lineage>
</organism>
<dbReference type="PROSITE" id="PS50929">
    <property type="entry name" value="ABC_TM1F"/>
    <property type="match status" value="1"/>
</dbReference>
<evidence type="ECO:0000256" key="8">
    <source>
        <dbReference type="SAM" id="Phobius"/>
    </source>
</evidence>
<feature type="transmembrane region" description="Helical" evidence="8">
    <location>
        <begin position="96"/>
        <end position="121"/>
    </location>
</feature>
<dbReference type="InterPro" id="IPR027417">
    <property type="entry name" value="P-loop_NTPase"/>
</dbReference>
<evidence type="ECO:0000256" key="6">
    <source>
        <dbReference type="ARBA" id="ARBA00023136"/>
    </source>
</evidence>
<evidence type="ECO:0000256" key="2">
    <source>
        <dbReference type="ARBA" id="ARBA00022692"/>
    </source>
</evidence>
<proteinExistence type="predicted"/>
<dbReference type="PROSITE" id="PS00211">
    <property type="entry name" value="ABC_TRANSPORTER_1"/>
    <property type="match status" value="1"/>
</dbReference>
<dbReference type="Proteomes" id="UP001461341">
    <property type="component" value="Chromosome"/>
</dbReference>
<evidence type="ECO:0000313" key="11">
    <source>
        <dbReference type="EMBL" id="WZL76418.1"/>
    </source>
</evidence>
<dbReference type="Pfam" id="PF00005">
    <property type="entry name" value="ABC_tran"/>
    <property type="match status" value="1"/>
</dbReference>
<dbReference type="CDD" id="cd18547">
    <property type="entry name" value="ABC_6TM_Tm288_like"/>
    <property type="match status" value="1"/>
</dbReference>
<evidence type="ECO:0000256" key="4">
    <source>
        <dbReference type="ARBA" id="ARBA00022840"/>
    </source>
</evidence>
<dbReference type="GO" id="GO:0005524">
    <property type="term" value="F:ATP binding"/>
    <property type="evidence" value="ECO:0007669"/>
    <property type="project" value="UniProtKB-KW"/>
</dbReference>
<evidence type="ECO:0000259" key="10">
    <source>
        <dbReference type="PROSITE" id="PS50929"/>
    </source>
</evidence>
<evidence type="ECO:0000256" key="7">
    <source>
        <dbReference type="SAM" id="MobiDB-lite"/>
    </source>
</evidence>
<feature type="region of interest" description="Disordered" evidence="7">
    <location>
        <begin position="1"/>
        <end position="20"/>
    </location>
</feature>
<dbReference type="InterPro" id="IPR017871">
    <property type="entry name" value="ABC_transporter-like_CS"/>
</dbReference>
<dbReference type="SMART" id="SM00382">
    <property type="entry name" value="AAA"/>
    <property type="match status" value="1"/>
</dbReference>
<keyword evidence="2 8" id="KW-0812">Transmembrane</keyword>
<keyword evidence="12" id="KW-1185">Reference proteome</keyword>
<dbReference type="PROSITE" id="PS50893">
    <property type="entry name" value="ABC_TRANSPORTER_2"/>
    <property type="match status" value="1"/>
</dbReference>
<feature type="transmembrane region" description="Helical" evidence="8">
    <location>
        <begin position="174"/>
        <end position="191"/>
    </location>
</feature>
<gene>
    <name evidence="11" type="ORF">QBE54_01405</name>
</gene>
<dbReference type="InterPro" id="IPR039421">
    <property type="entry name" value="Type_1_exporter"/>
</dbReference>
<dbReference type="PANTHER" id="PTHR43394">
    <property type="entry name" value="ATP-DEPENDENT PERMEASE MDL1, MITOCHONDRIAL"/>
    <property type="match status" value="1"/>
</dbReference>
<evidence type="ECO:0000313" key="12">
    <source>
        <dbReference type="Proteomes" id="UP001461341"/>
    </source>
</evidence>
<evidence type="ECO:0000259" key="9">
    <source>
        <dbReference type="PROSITE" id="PS50893"/>
    </source>
</evidence>
<dbReference type="SUPFAM" id="SSF52540">
    <property type="entry name" value="P-loop containing nucleoside triphosphate hydrolases"/>
    <property type="match status" value="1"/>
</dbReference>
<dbReference type="Pfam" id="PF00664">
    <property type="entry name" value="ABC_membrane"/>
    <property type="match status" value="1"/>
</dbReference>
<dbReference type="InterPro" id="IPR003593">
    <property type="entry name" value="AAA+_ATPase"/>
</dbReference>
<dbReference type="CDD" id="cd03254">
    <property type="entry name" value="ABCC_Glucan_exporter_like"/>
    <property type="match status" value="1"/>
</dbReference>
<dbReference type="SUPFAM" id="SSF90123">
    <property type="entry name" value="ABC transporter transmembrane region"/>
    <property type="match status" value="1"/>
</dbReference>
<accession>A0ABZ2YBN8</accession>
<dbReference type="InterPro" id="IPR003439">
    <property type="entry name" value="ABC_transporter-like_ATP-bd"/>
</dbReference>
<evidence type="ECO:0000256" key="1">
    <source>
        <dbReference type="ARBA" id="ARBA00004651"/>
    </source>
</evidence>